<keyword evidence="6 11" id="KW-0067">ATP-binding</keyword>
<keyword evidence="15" id="KW-1185">Reference proteome</keyword>
<evidence type="ECO:0000256" key="10">
    <source>
        <dbReference type="ARBA" id="ARBA00034617"/>
    </source>
</evidence>
<proteinExistence type="inferred from homology"/>
<comment type="similarity">
    <text evidence="2 11">Belongs to the helicase family. RecQ subfamily.</text>
</comment>
<evidence type="ECO:0000256" key="11">
    <source>
        <dbReference type="RuleBase" id="RU364117"/>
    </source>
</evidence>
<organism evidence="14 15">
    <name type="scientific">Nannochloropsis gaditana</name>
    <dbReference type="NCBI Taxonomy" id="72520"/>
    <lineage>
        <taxon>Eukaryota</taxon>
        <taxon>Sar</taxon>
        <taxon>Stramenopiles</taxon>
        <taxon>Ochrophyta</taxon>
        <taxon>Eustigmatophyceae</taxon>
        <taxon>Eustigmatales</taxon>
        <taxon>Monodopsidaceae</taxon>
        <taxon>Nannochloropsis</taxon>
    </lineage>
</organism>
<evidence type="ECO:0000256" key="1">
    <source>
        <dbReference type="ARBA" id="ARBA00004123"/>
    </source>
</evidence>
<dbReference type="NCBIfam" id="TIGR00614">
    <property type="entry name" value="recQ_fam"/>
    <property type="match status" value="1"/>
</dbReference>
<dbReference type="PROSITE" id="PS51194">
    <property type="entry name" value="HELICASE_CTER"/>
    <property type="match status" value="1"/>
</dbReference>
<sequence length="619" mass="69187">MPWANETSQLYQPITSYFAGRQDRESSTSTGRYARRYDYMQEQDAANACLQPSPPRTRDERGAQIHFANKNVFKNPSFRADQERIIQAALQKRDVFVIMPTGGGKSLCYQLPAIVTRGVTLVVAPLISLIQDQVSALIKQHRIPAAVLNSTTPETLARGIYRDLGSVRMGREPAIKLLYVTPERLLGPEGFKQLVKTLNEHGMLARLVVDEAHCVSQWGHDFRPDFYRLGEFRKQFPSIPIMALTATATEEVLLDVYKALGLRNTGPRACLRLVQPPLRPNLFFEIRPKERDKENARQDVLELLRDQTSGCRRGTGIVYCMTQNDTEALADFLMDNGESADHYHAGMSDNERAAVLAAWSAGQVRIICATIAFGMGIDKKEVRFVVHTSIAKSLEGYFQEVGRAGRDGLPARCVLFYRKADVGKLKTLIMGPFGGRGKGKKRKARDLEKLRTMQDFCEERRECRRVMLGEHFGYKEAVRCEAGCDNCQRESAEYPEVSFLRWAQPFREGQGVKETSADNIGDHGAKGLEMGGLNAKRGFYVGAPARKGTMQLTFGNKSVGDRHVKAGLVQEEDDRWRSGVLMPWREYGGAGGKGYRDGEGKGMKEGDKAVGMVVIDEDN</sequence>
<evidence type="ECO:0000256" key="2">
    <source>
        <dbReference type="ARBA" id="ARBA00005446"/>
    </source>
</evidence>
<evidence type="ECO:0000256" key="4">
    <source>
        <dbReference type="ARBA" id="ARBA00022801"/>
    </source>
</evidence>
<dbReference type="PANTHER" id="PTHR13710">
    <property type="entry name" value="DNA HELICASE RECQ FAMILY MEMBER"/>
    <property type="match status" value="1"/>
</dbReference>
<evidence type="ECO:0000256" key="3">
    <source>
        <dbReference type="ARBA" id="ARBA00022741"/>
    </source>
</evidence>
<dbReference type="GO" id="GO:0005524">
    <property type="term" value="F:ATP binding"/>
    <property type="evidence" value="ECO:0007669"/>
    <property type="project" value="UniProtKB-KW"/>
</dbReference>
<dbReference type="GO" id="GO:0043138">
    <property type="term" value="F:3'-5' DNA helicase activity"/>
    <property type="evidence" value="ECO:0007669"/>
    <property type="project" value="UniProtKB-EC"/>
</dbReference>
<dbReference type="InterPro" id="IPR001650">
    <property type="entry name" value="Helicase_C-like"/>
</dbReference>
<dbReference type="GO" id="GO:0005634">
    <property type="term" value="C:nucleus"/>
    <property type="evidence" value="ECO:0007669"/>
    <property type="project" value="UniProtKB-SubCell"/>
</dbReference>
<dbReference type="Pfam" id="PF00270">
    <property type="entry name" value="DEAD"/>
    <property type="match status" value="1"/>
</dbReference>
<evidence type="ECO:0000259" key="12">
    <source>
        <dbReference type="PROSITE" id="PS51192"/>
    </source>
</evidence>
<keyword evidence="5 11" id="KW-0347">Helicase</keyword>
<dbReference type="PANTHER" id="PTHR13710:SF153">
    <property type="entry name" value="RECQ-LIKE DNA HELICASE BLM"/>
    <property type="match status" value="1"/>
</dbReference>
<dbReference type="Gene3D" id="3.40.50.300">
    <property type="entry name" value="P-loop containing nucleotide triphosphate hydrolases"/>
    <property type="match status" value="2"/>
</dbReference>
<dbReference type="EC" id="5.6.2.4" evidence="11"/>
<protein>
    <recommendedName>
        <fullName evidence="11">ATP-dependent DNA helicase</fullName>
        <ecNumber evidence="11">5.6.2.4</ecNumber>
    </recommendedName>
</protein>
<dbReference type="PROSITE" id="PS00690">
    <property type="entry name" value="DEAH_ATP_HELICASE"/>
    <property type="match status" value="1"/>
</dbReference>
<name>W7TM65_9STRA</name>
<evidence type="ECO:0000256" key="5">
    <source>
        <dbReference type="ARBA" id="ARBA00022806"/>
    </source>
</evidence>
<dbReference type="GO" id="GO:0000724">
    <property type="term" value="P:double-strand break repair via homologous recombination"/>
    <property type="evidence" value="ECO:0007669"/>
    <property type="project" value="TreeGrafter"/>
</dbReference>
<evidence type="ECO:0000259" key="13">
    <source>
        <dbReference type="PROSITE" id="PS51194"/>
    </source>
</evidence>
<dbReference type="GO" id="GO:0005694">
    <property type="term" value="C:chromosome"/>
    <property type="evidence" value="ECO:0007669"/>
    <property type="project" value="TreeGrafter"/>
</dbReference>
<dbReference type="CDD" id="cd18794">
    <property type="entry name" value="SF2_C_RecQ"/>
    <property type="match status" value="1"/>
</dbReference>
<dbReference type="AlphaFoldDB" id="W7TM65"/>
<keyword evidence="8" id="KW-0413">Isomerase</keyword>
<dbReference type="SUPFAM" id="SSF52540">
    <property type="entry name" value="P-loop containing nucleoside triphosphate hydrolases"/>
    <property type="match status" value="1"/>
</dbReference>
<dbReference type="GO" id="GO:0005737">
    <property type="term" value="C:cytoplasm"/>
    <property type="evidence" value="ECO:0007669"/>
    <property type="project" value="TreeGrafter"/>
</dbReference>
<evidence type="ECO:0000256" key="7">
    <source>
        <dbReference type="ARBA" id="ARBA00023125"/>
    </source>
</evidence>
<evidence type="ECO:0000256" key="9">
    <source>
        <dbReference type="ARBA" id="ARBA00023242"/>
    </source>
</evidence>
<dbReference type="EMBL" id="AZIL01000352">
    <property type="protein sequence ID" value="EWM28190.1"/>
    <property type="molecule type" value="Genomic_DNA"/>
</dbReference>
<evidence type="ECO:0000313" key="14">
    <source>
        <dbReference type="EMBL" id="EWM28190.1"/>
    </source>
</evidence>
<dbReference type="CDD" id="cd17920">
    <property type="entry name" value="DEXHc_RecQ"/>
    <property type="match status" value="1"/>
</dbReference>
<keyword evidence="4 11" id="KW-0378">Hydrolase</keyword>
<dbReference type="Proteomes" id="UP000019335">
    <property type="component" value="Chromosome 5"/>
</dbReference>
<dbReference type="Pfam" id="PF16124">
    <property type="entry name" value="RecQ_Zn_bind"/>
    <property type="match status" value="1"/>
</dbReference>
<dbReference type="SMART" id="SM00490">
    <property type="entry name" value="HELICc"/>
    <property type="match status" value="1"/>
</dbReference>
<feature type="domain" description="Helicase C-terminal" evidence="13">
    <location>
        <begin position="296"/>
        <end position="448"/>
    </location>
</feature>
<dbReference type="InterPro" id="IPR011545">
    <property type="entry name" value="DEAD/DEAH_box_helicase_dom"/>
</dbReference>
<comment type="subcellular location">
    <subcellularLocation>
        <location evidence="1 11">Nucleus</location>
    </subcellularLocation>
</comment>
<dbReference type="FunFam" id="3.40.50.300:FF:000296">
    <property type="entry name" value="ATP-dependent DNA helicase RecQ"/>
    <property type="match status" value="1"/>
</dbReference>
<dbReference type="InterPro" id="IPR032284">
    <property type="entry name" value="RecQ_Zn-bd"/>
</dbReference>
<dbReference type="InterPro" id="IPR027417">
    <property type="entry name" value="P-loop_NTPase"/>
</dbReference>
<evidence type="ECO:0000256" key="6">
    <source>
        <dbReference type="ARBA" id="ARBA00022840"/>
    </source>
</evidence>
<comment type="catalytic activity">
    <reaction evidence="10 11">
        <text>Couples ATP hydrolysis with the unwinding of duplex DNA by translocating in the 3'-5' direction.</text>
        <dbReference type="EC" id="5.6.2.4"/>
    </reaction>
</comment>
<dbReference type="GO" id="GO:0016887">
    <property type="term" value="F:ATP hydrolysis activity"/>
    <property type="evidence" value="ECO:0007669"/>
    <property type="project" value="RHEA"/>
</dbReference>
<keyword evidence="3 11" id="KW-0547">Nucleotide-binding</keyword>
<dbReference type="PROSITE" id="PS51192">
    <property type="entry name" value="HELICASE_ATP_BIND_1"/>
    <property type="match status" value="1"/>
</dbReference>
<evidence type="ECO:0000313" key="15">
    <source>
        <dbReference type="Proteomes" id="UP000019335"/>
    </source>
</evidence>
<reference evidence="14 15" key="1">
    <citation type="journal article" date="2014" name="Mol. Plant">
        <title>Chromosome Scale Genome Assembly and Transcriptome Profiling of Nannochloropsis gaditana in Nitrogen Depletion.</title>
        <authorList>
            <person name="Corteggiani Carpinelli E."/>
            <person name="Telatin A."/>
            <person name="Vitulo N."/>
            <person name="Forcato C."/>
            <person name="D'Angelo M."/>
            <person name="Schiavon R."/>
            <person name="Vezzi A."/>
            <person name="Giacometti G.M."/>
            <person name="Morosinotto T."/>
            <person name="Valle G."/>
        </authorList>
    </citation>
    <scope>NUCLEOTIDE SEQUENCE [LARGE SCALE GENOMIC DNA]</scope>
    <source>
        <strain evidence="14 15">B-31</strain>
    </source>
</reference>
<dbReference type="InterPro" id="IPR002464">
    <property type="entry name" value="DNA/RNA_helicase_DEAH_CS"/>
</dbReference>
<dbReference type="Pfam" id="PF00271">
    <property type="entry name" value="Helicase_C"/>
    <property type="match status" value="1"/>
</dbReference>
<accession>W7TM65</accession>
<comment type="catalytic activity">
    <reaction evidence="11">
        <text>ATP + H2O = ADP + phosphate + H(+)</text>
        <dbReference type="Rhea" id="RHEA:13065"/>
        <dbReference type="ChEBI" id="CHEBI:15377"/>
        <dbReference type="ChEBI" id="CHEBI:15378"/>
        <dbReference type="ChEBI" id="CHEBI:30616"/>
        <dbReference type="ChEBI" id="CHEBI:43474"/>
        <dbReference type="ChEBI" id="CHEBI:456216"/>
    </reaction>
</comment>
<gene>
    <name evidence="14" type="ORF">Naga_100004g93</name>
</gene>
<dbReference type="InterPro" id="IPR014001">
    <property type="entry name" value="Helicase_ATP-bd"/>
</dbReference>
<dbReference type="OrthoDB" id="10261556at2759"/>
<dbReference type="InterPro" id="IPR004589">
    <property type="entry name" value="DNA_helicase_ATP-dep_RecQ"/>
</dbReference>
<keyword evidence="9 11" id="KW-0539">Nucleus</keyword>
<comment type="caution">
    <text evidence="14">The sequence shown here is derived from an EMBL/GenBank/DDBJ whole genome shotgun (WGS) entry which is preliminary data.</text>
</comment>
<keyword evidence="7" id="KW-0238">DNA-binding</keyword>
<feature type="domain" description="Helicase ATP-binding" evidence="12">
    <location>
        <begin position="86"/>
        <end position="266"/>
    </location>
</feature>
<evidence type="ECO:0000256" key="8">
    <source>
        <dbReference type="ARBA" id="ARBA00023235"/>
    </source>
</evidence>
<dbReference type="SMART" id="SM00487">
    <property type="entry name" value="DEXDc"/>
    <property type="match status" value="1"/>
</dbReference>
<dbReference type="GO" id="GO:0003677">
    <property type="term" value="F:DNA binding"/>
    <property type="evidence" value="ECO:0007669"/>
    <property type="project" value="UniProtKB-KW"/>
</dbReference>
<dbReference type="GO" id="GO:0009378">
    <property type="term" value="F:four-way junction helicase activity"/>
    <property type="evidence" value="ECO:0007669"/>
    <property type="project" value="TreeGrafter"/>
</dbReference>